<name>U1GJS4_ENDPU</name>
<dbReference type="OMA" id="QHVENYY"/>
<dbReference type="GeneID" id="19239952"/>
<dbReference type="RefSeq" id="XP_007802308.1">
    <property type="nucleotide sequence ID" value="XM_007804117.1"/>
</dbReference>
<dbReference type="OrthoDB" id="5421765at2759"/>
<feature type="compositionally biased region" description="Low complexity" evidence="1">
    <location>
        <begin position="26"/>
        <end position="38"/>
    </location>
</feature>
<keyword evidence="2" id="KW-1133">Transmembrane helix</keyword>
<dbReference type="AlphaFoldDB" id="U1GJS4"/>
<proteinExistence type="predicted"/>
<evidence type="ECO:0000313" key="3">
    <source>
        <dbReference type="EMBL" id="ERF72081.1"/>
    </source>
</evidence>
<dbReference type="EMBL" id="KE721116">
    <property type="protein sequence ID" value="ERF72081.1"/>
    <property type="molecule type" value="Genomic_DNA"/>
</dbReference>
<reference evidence="4" key="1">
    <citation type="journal article" date="2014" name="BMC Genomics">
        <title>Genome characteristics reveal the impact of lichenization on lichen-forming fungus Endocarpon pusillum Hedwig (Verrucariales, Ascomycota).</title>
        <authorList>
            <person name="Wang Y.-Y."/>
            <person name="Liu B."/>
            <person name="Zhang X.-Y."/>
            <person name="Zhou Q.-M."/>
            <person name="Zhang T."/>
            <person name="Li H."/>
            <person name="Yu Y.-F."/>
            <person name="Zhang X.-L."/>
            <person name="Hao X.-Y."/>
            <person name="Wang M."/>
            <person name="Wang L."/>
            <person name="Wei J.-C."/>
        </authorList>
    </citation>
    <scope>NUCLEOTIDE SEQUENCE [LARGE SCALE GENOMIC DNA]</scope>
    <source>
        <strain evidence="4">Z07020 / HMAS-L-300199</strain>
    </source>
</reference>
<dbReference type="eggNOG" id="ENOG502SVX1">
    <property type="taxonomic scope" value="Eukaryota"/>
</dbReference>
<organism evidence="3 4">
    <name type="scientific">Endocarpon pusillum (strain Z07020 / HMAS-L-300199)</name>
    <name type="common">Lichen-forming fungus</name>
    <dbReference type="NCBI Taxonomy" id="1263415"/>
    <lineage>
        <taxon>Eukaryota</taxon>
        <taxon>Fungi</taxon>
        <taxon>Dikarya</taxon>
        <taxon>Ascomycota</taxon>
        <taxon>Pezizomycotina</taxon>
        <taxon>Eurotiomycetes</taxon>
        <taxon>Chaetothyriomycetidae</taxon>
        <taxon>Verrucariales</taxon>
        <taxon>Verrucariaceae</taxon>
        <taxon>Endocarpon</taxon>
    </lineage>
</organism>
<feature type="compositionally biased region" description="Polar residues" evidence="1">
    <location>
        <begin position="1"/>
        <end position="12"/>
    </location>
</feature>
<feature type="region of interest" description="Disordered" evidence="1">
    <location>
        <begin position="1"/>
        <end position="93"/>
    </location>
</feature>
<feature type="transmembrane region" description="Helical" evidence="2">
    <location>
        <begin position="101"/>
        <end position="126"/>
    </location>
</feature>
<evidence type="ECO:0000256" key="1">
    <source>
        <dbReference type="SAM" id="MobiDB-lite"/>
    </source>
</evidence>
<feature type="compositionally biased region" description="Basic residues" evidence="1">
    <location>
        <begin position="130"/>
        <end position="141"/>
    </location>
</feature>
<protein>
    <submittedName>
        <fullName evidence="3">Uncharacterized protein</fullName>
    </submittedName>
</protein>
<gene>
    <name evidence="3" type="ORF">EPUS_04999</name>
</gene>
<keyword evidence="4" id="KW-1185">Reference proteome</keyword>
<evidence type="ECO:0000256" key="2">
    <source>
        <dbReference type="SAM" id="Phobius"/>
    </source>
</evidence>
<sequence length="415" mass="43365">MVAQTPSGSGAQPTVPGVQIPSGQGPPAATPSVVAPSAIPTPPVVQAPADSAPSPEASSSTSQPAVSNSNGSGAGSNPASSTASVSASPAPVAGNSGTNAAALAGAAVGAAVGAAILTFLITFMFLRKKNQNHRQHRKHRSGSGGLSTYTEKALPKDPSQGGDTVSAVSTLQKHLPQSADDTTIRSSVKTLFDQVELHVENFYRDVAVQITETLQAQLLRVDSPHLTESIVDLLPRARSQTALIKHCLLSYIVASISVDDNSVTSLLPTEYATLPHVVRAAGQKKPGFDQALSQWRVLSAYLRPPPKNDQSYLSQRDANVSAAAAAFTNAFSAWASSAYSDSVRRQNVAEIFKSAADVGILIFSQPSSFTYQWGTSQDNRGGVVVVTPAFLKVSDENARVLERPQVMIQMVTQSI</sequence>
<keyword evidence="2" id="KW-0812">Transmembrane</keyword>
<keyword evidence="2" id="KW-0472">Membrane</keyword>
<feature type="compositionally biased region" description="Low complexity" evidence="1">
    <location>
        <begin position="47"/>
        <end position="93"/>
    </location>
</feature>
<accession>U1GJS4</accession>
<dbReference type="Proteomes" id="UP000019373">
    <property type="component" value="Unassembled WGS sequence"/>
</dbReference>
<dbReference type="HOGENOM" id="CLU_707949_0_0_1"/>
<evidence type="ECO:0000313" key="4">
    <source>
        <dbReference type="Proteomes" id="UP000019373"/>
    </source>
</evidence>
<feature type="region of interest" description="Disordered" evidence="1">
    <location>
        <begin position="130"/>
        <end position="165"/>
    </location>
</feature>